<dbReference type="OrthoDB" id="552049at2759"/>
<dbReference type="SMART" id="SM00271">
    <property type="entry name" value="DnaJ"/>
    <property type="match status" value="1"/>
</dbReference>
<dbReference type="SUPFAM" id="SSF46565">
    <property type="entry name" value="Chaperone J-domain"/>
    <property type="match status" value="1"/>
</dbReference>
<evidence type="ECO:0000313" key="4">
    <source>
        <dbReference type="EMBL" id="ODQ60687.1"/>
    </source>
</evidence>
<reference evidence="4 5" key="1">
    <citation type="journal article" date="2016" name="Proc. Natl. Acad. Sci. U.S.A.">
        <title>Comparative genomics of biotechnologically important yeasts.</title>
        <authorList>
            <person name="Riley R."/>
            <person name="Haridas S."/>
            <person name="Wolfe K.H."/>
            <person name="Lopes M.R."/>
            <person name="Hittinger C.T."/>
            <person name="Goeker M."/>
            <person name="Salamov A.A."/>
            <person name="Wisecaver J.H."/>
            <person name="Long T.M."/>
            <person name="Calvey C.H."/>
            <person name="Aerts A.L."/>
            <person name="Barry K.W."/>
            <person name="Choi C."/>
            <person name="Clum A."/>
            <person name="Coughlan A.Y."/>
            <person name="Deshpande S."/>
            <person name="Douglass A.P."/>
            <person name="Hanson S.J."/>
            <person name="Klenk H.-P."/>
            <person name="LaButti K.M."/>
            <person name="Lapidus A."/>
            <person name="Lindquist E.A."/>
            <person name="Lipzen A.M."/>
            <person name="Meier-Kolthoff J.P."/>
            <person name="Ohm R.A."/>
            <person name="Otillar R.P."/>
            <person name="Pangilinan J.L."/>
            <person name="Peng Y."/>
            <person name="Rokas A."/>
            <person name="Rosa C.A."/>
            <person name="Scheuner C."/>
            <person name="Sibirny A.A."/>
            <person name="Slot J.C."/>
            <person name="Stielow J.B."/>
            <person name="Sun H."/>
            <person name="Kurtzman C.P."/>
            <person name="Blackwell M."/>
            <person name="Grigoriev I.V."/>
            <person name="Jeffries T.W."/>
        </authorList>
    </citation>
    <scope>NUCLEOTIDE SEQUENCE [LARGE SCALE GENOMIC DNA]</scope>
    <source>
        <strain evidence="5">ATCC 58044 / CBS 1984 / NCYC 433 / NRRL Y-366-8</strain>
    </source>
</reference>
<dbReference type="GO" id="GO:0006626">
    <property type="term" value="P:protein targeting to mitochondrion"/>
    <property type="evidence" value="ECO:0007669"/>
    <property type="project" value="EnsemblFungi"/>
</dbReference>
<protein>
    <recommendedName>
        <fullName evidence="3">J domain-containing protein</fullName>
    </recommendedName>
</protein>
<keyword evidence="1" id="KW-0143">Chaperone</keyword>
<dbReference type="Pfam" id="PF00226">
    <property type="entry name" value="DnaJ"/>
    <property type="match status" value="1"/>
</dbReference>
<dbReference type="GeneID" id="30199796"/>
<dbReference type="EMBL" id="KV454209">
    <property type="protein sequence ID" value="ODQ60687.1"/>
    <property type="molecule type" value="Genomic_DNA"/>
</dbReference>
<evidence type="ECO:0000313" key="5">
    <source>
        <dbReference type="Proteomes" id="UP000094112"/>
    </source>
</evidence>
<feature type="compositionally biased region" description="Acidic residues" evidence="2">
    <location>
        <begin position="116"/>
        <end position="128"/>
    </location>
</feature>
<dbReference type="Proteomes" id="UP000094112">
    <property type="component" value="Unassembled WGS sequence"/>
</dbReference>
<feature type="non-terminal residue" evidence="4">
    <location>
        <position position="406"/>
    </location>
</feature>
<evidence type="ECO:0000256" key="1">
    <source>
        <dbReference type="ARBA" id="ARBA00023186"/>
    </source>
</evidence>
<dbReference type="PANTHER" id="PTHR45006">
    <property type="entry name" value="DNAJ-LIKE PROTEIN 1"/>
    <property type="match status" value="1"/>
</dbReference>
<dbReference type="STRING" id="683960.A0A1E3P747"/>
<accession>A0A1E3P747</accession>
<proteinExistence type="predicted"/>
<dbReference type="PROSITE" id="PS50076">
    <property type="entry name" value="DNAJ_2"/>
    <property type="match status" value="1"/>
</dbReference>
<dbReference type="InterPro" id="IPR026894">
    <property type="entry name" value="DnaJ_X"/>
</dbReference>
<feature type="compositionally biased region" description="Basic and acidic residues" evidence="2">
    <location>
        <begin position="164"/>
        <end position="185"/>
    </location>
</feature>
<dbReference type="Pfam" id="PF14308">
    <property type="entry name" value="DnaJ-X"/>
    <property type="match status" value="1"/>
</dbReference>
<dbReference type="GO" id="GO:0005829">
    <property type="term" value="C:cytosol"/>
    <property type="evidence" value="ECO:0007669"/>
    <property type="project" value="EnsemblFungi"/>
</dbReference>
<dbReference type="Gene3D" id="1.10.287.110">
    <property type="entry name" value="DnaJ domain"/>
    <property type="match status" value="1"/>
</dbReference>
<dbReference type="AlphaFoldDB" id="A0A1E3P747"/>
<dbReference type="GO" id="GO:0005739">
    <property type="term" value="C:mitochondrion"/>
    <property type="evidence" value="ECO:0007669"/>
    <property type="project" value="GOC"/>
</dbReference>
<feature type="region of interest" description="Disordered" evidence="2">
    <location>
        <begin position="115"/>
        <end position="185"/>
    </location>
</feature>
<dbReference type="InterPro" id="IPR036869">
    <property type="entry name" value="J_dom_sf"/>
</dbReference>
<dbReference type="PROSITE" id="PS00636">
    <property type="entry name" value="DNAJ_1"/>
    <property type="match status" value="1"/>
</dbReference>
<evidence type="ECO:0000256" key="2">
    <source>
        <dbReference type="SAM" id="MobiDB-lite"/>
    </source>
</evidence>
<dbReference type="InterPro" id="IPR052814">
    <property type="entry name" value="Peroxisomal_DnaJ"/>
</dbReference>
<feature type="domain" description="J" evidence="3">
    <location>
        <begin position="6"/>
        <end position="71"/>
    </location>
</feature>
<dbReference type="FunFam" id="1.10.287.110:FF:000028">
    <property type="entry name" value="DnaJ domain protein"/>
    <property type="match status" value="1"/>
</dbReference>
<feature type="compositionally biased region" description="Basic and acidic residues" evidence="2">
    <location>
        <begin position="129"/>
        <end position="153"/>
    </location>
</feature>
<gene>
    <name evidence="4" type="ORF">WICANDRAFT_40075</name>
</gene>
<dbReference type="RefSeq" id="XP_019039894.1">
    <property type="nucleotide sequence ID" value="XM_019182550.1"/>
</dbReference>
<dbReference type="GO" id="GO:0016558">
    <property type="term" value="P:protein import into peroxisome matrix"/>
    <property type="evidence" value="ECO:0007669"/>
    <property type="project" value="EnsemblFungi"/>
</dbReference>
<name>A0A1E3P747_WICAA</name>
<dbReference type="InterPro" id="IPR001623">
    <property type="entry name" value="DnaJ_domain"/>
</dbReference>
<dbReference type="CDD" id="cd06257">
    <property type="entry name" value="DnaJ"/>
    <property type="match status" value="1"/>
</dbReference>
<dbReference type="PRINTS" id="PR00625">
    <property type="entry name" value="JDOMAIN"/>
</dbReference>
<organism evidence="4 5">
    <name type="scientific">Wickerhamomyces anomalus (strain ATCC 58044 / CBS 1984 / NCYC 433 / NRRL Y-366-8)</name>
    <name type="common">Yeast</name>
    <name type="synonym">Hansenula anomala</name>
    <dbReference type="NCBI Taxonomy" id="683960"/>
    <lineage>
        <taxon>Eukaryota</taxon>
        <taxon>Fungi</taxon>
        <taxon>Dikarya</taxon>
        <taxon>Ascomycota</taxon>
        <taxon>Saccharomycotina</taxon>
        <taxon>Saccharomycetes</taxon>
        <taxon>Phaffomycetales</taxon>
        <taxon>Wickerhamomycetaceae</taxon>
        <taxon>Wickerhamomyces</taxon>
    </lineage>
</organism>
<keyword evidence="5" id="KW-1185">Reference proteome</keyword>
<dbReference type="GO" id="GO:0045040">
    <property type="term" value="P:protein insertion into mitochondrial outer membrane"/>
    <property type="evidence" value="ECO:0007669"/>
    <property type="project" value="EnsemblFungi"/>
</dbReference>
<dbReference type="PANTHER" id="PTHR45006:SF1">
    <property type="entry name" value="DNAJ-LIKE PROTEIN 1"/>
    <property type="match status" value="1"/>
</dbReference>
<sequence length="406" mass="45991">MVVDTEYYDILQISTDATAADIKKAYRKRSVKDHPDKNPNDPNATEKFQAISQAYQVLSNEELRAKYDKFGKESAVPNEGFEDAGEYFAMIFGGEAFVSYIGELSLIKDLSKSAEINEEEEKEQEEKEQEEKERLEEEAKKKADETINKESHSKTTSATSDEPEEKKKSKLEEHEEEVRQKKEETVNTLAKKLIERLSVLTESSYDQACKDSFQAKFEIEANTLKMESFGLDILHTIGGIYVTKGEIFLNSQQFLGIPGFFSSVKAKGGIVMDTFRTVSSALDAQSTMQELQKLQELKNSTDVLKDEKTGEEIPKPTDEELAELEKIVMGKVLSAAWHGSKYEIQSTLREVCDKVLKDETETKKVRARRAESLILLGKVFLNAKRSKVEQEEAQIFEELVAEATKK</sequence>
<dbReference type="InterPro" id="IPR018253">
    <property type="entry name" value="DnaJ_domain_CS"/>
</dbReference>
<evidence type="ECO:0000259" key="3">
    <source>
        <dbReference type="PROSITE" id="PS50076"/>
    </source>
</evidence>